<reference evidence="1" key="1">
    <citation type="journal article" date="2020" name="Ecol. Evol.">
        <title>Genome structure and content of the rice root-knot nematode (Meloidogyne graminicola).</title>
        <authorList>
            <person name="Phan N.T."/>
            <person name="Danchin E.G.J."/>
            <person name="Klopp C."/>
            <person name="Perfus-Barbeoch L."/>
            <person name="Kozlowski D.K."/>
            <person name="Koutsovoulos G.D."/>
            <person name="Lopez-Roques C."/>
            <person name="Bouchez O."/>
            <person name="Zahm M."/>
            <person name="Besnard G."/>
            <person name="Bellafiore S."/>
        </authorList>
    </citation>
    <scope>NUCLEOTIDE SEQUENCE</scope>
    <source>
        <strain evidence="1">VN-18</strain>
    </source>
</reference>
<proteinExistence type="predicted"/>
<keyword evidence="2" id="KW-1185">Reference proteome</keyword>
<name>A0A8S9ZPQ9_9BILA</name>
<gene>
    <name evidence="1" type="ORF">Mgra_00005229</name>
</gene>
<evidence type="ECO:0000313" key="1">
    <source>
        <dbReference type="EMBL" id="KAF7635410.1"/>
    </source>
</evidence>
<dbReference type="Proteomes" id="UP000605970">
    <property type="component" value="Unassembled WGS sequence"/>
</dbReference>
<comment type="caution">
    <text evidence="1">The sequence shown here is derived from an EMBL/GenBank/DDBJ whole genome shotgun (WGS) entry which is preliminary data.</text>
</comment>
<protein>
    <submittedName>
        <fullName evidence="1">Uncharacterized protein</fullName>
    </submittedName>
</protein>
<accession>A0A8S9ZPQ9</accession>
<dbReference type="AlphaFoldDB" id="A0A8S9ZPQ9"/>
<evidence type="ECO:0000313" key="2">
    <source>
        <dbReference type="Proteomes" id="UP000605970"/>
    </source>
</evidence>
<sequence length="32" mass="3720">EVIFIGSFSLVEEILIFKLIKIFKAAVQTFFK</sequence>
<feature type="non-terminal residue" evidence="1">
    <location>
        <position position="32"/>
    </location>
</feature>
<organism evidence="1 2">
    <name type="scientific">Meloidogyne graminicola</name>
    <dbReference type="NCBI Taxonomy" id="189291"/>
    <lineage>
        <taxon>Eukaryota</taxon>
        <taxon>Metazoa</taxon>
        <taxon>Ecdysozoa</taxon>
        <taxon>Nematoda</taxon>
        <taxon>Chromadorea</taxon>
        <taxon>Rhabditida</taxon>
        <taxon>Tylenchina</taxon>
        <taxon>Tylenchomorpha</taxon>
        <taxon>Tylenchoidea</taxon>
        <taxon>Meloidogynidae</taxon>
        <taxon>Meloidogyninae</taxon>
        <taxon>Meloidogyne</taxon>
    </lineage>
</organism>
<dbReference type="EMBL" id="JABEBT010000043">
    <property type="protein sequence ID" value="KAF7635410.1"/>
    <property type="molecule type" value="Genomic_DNA"/>
</dbReference>